<dbReference type="EMBL" id="GGFL01013925">
    <property type="protein sequence ID" value="MBW78103.1"/>
    <property type="molecule type" value="Transcribed_RNA"/>
</dbReference>
<dbReference type="AlphaFoldDB" id="A0A2M4DKM1"/>
<reference evidence="2" key="1">
    <citation type="submission" date="2018-01" db="EMBL/GenBank/DDBJ databases">
        <title>An insight into the sialome of Amazonian anophelines.</title>
        <authorList>
            <person name="Ribeiro J.M."/>
            <person name="Scarpassa V."/>
            <person name="Calvo E."/>
        </authorList>
    </citation>
    <scope>NUCLEOTIDE SEQUENCE</scope>
</reference>
<name>A0A2M4DKM1_ANODA</name>
<feature type="chain" id="PRO_5014766512" evidence="1">
    <location>
        <begin position="25"/>
        <end position="73"/>
    </location>
</feature>
<feature type="signal peptide" evidence="1">
    <location>
        <begin position="1"/>
        <end position="24"/>
    </location>
</feature>
<protein>
    <submittedName>
        <fullName evidence="2">Putative secreted protein</fullName>
    </submittedName>
</protein>
<keyword evidence="1" id="KW-0732">Signal</keyword>
<evidence type="ECO:0000313" key="2">
    <source>
        <dbReference type="EMBL" id="MBW78103.1"/>
    </source>
</evidence>
<evidence type="ECO:0000256" key="1">
    <source>
        <dbReference type="SAM" id="SignalP"/>
    </source>
</evidence>
<accession>A0A2M4DKM1</accession>
<sequence>MSGWKVDGCLLLRWQNVLLTPVVGDTIPAKQHSGNALILFRFLGSVDTIDDDNDDDDDTRDTLAAGCSVLSAC</sequence>
<proteinExistence type="predicted"/>
<organism evidence="2">
    <name type="scientific">Anopheles darlingi</name>
    <name type="common">Mosquito</name>
    <dbReference type="NCBI Taxonomy" id="43151"/>
    <lineage>
        <taxon>Eukaryota</taxon>
        <taxon>Metazoa</taxon>
        <taxon>Ecdysozoa</taxon>
        <taxon>Arthropoda</taxon>
        <taxon>Hexapoda</taxon>
        <taxon>Insecta</taxon>
        <taxon>Pterygota</taxon>
        <taxon>Neoptera</taxon>
        <taxon>Endopterygota</taxon>
        <taxon>Diptera</taxon>
        <taxon>Nematocera</taxon>
        <taxon>Culicoidea</taxon>
        <taxon>Culicidae</taxon>
        <taxon>Anophelinae</taxon>
        <taxon>Anopheles</taxon>
    </lineage>
</organism>